<dbReference type="EMBL" id="CP021416">
    <property type="protein sequence ID" value="ARU49312.1"/>
    <property type="molecule type" value="Genomic_DNA"/>
</dbReference>
<evidence type="ECO:0000313" key="1">
    <source>
        <dbReference type="EMBL" id="ARU49312.1"/>
    </source>
</evidence>
<evidence type="ECO:0000313" key="2">
    <source>
        <dbReference type="Proteomes" id="UP000196005"/>
    </source>
</evidence>
<accession>A0A1Y0HMJ5</accession>
<keyword evidence="2" id="KW-1185">Reference proteome</keyword>
<name>A0A1Y0HMJ5_9BACT</name>
<gene>
    <name evidence="1" type="ORF">Sdiek1_2159</name>
</gene>
<proteinExistence type="predicted"/>
<dbReference type="Proteomes" id="UP000196005">
    <property type="component" value="Chromosome"/>
</dbReference>
<sequence>MNEPSKHFAINYNIAKELAHELKARDIHKVIIKDDKMALRLKFYNIERGSAYKLMNQKEIEEGFEQINIVYYGKTVRTFYLYRIN</sequence>
<protein>
    <submittedName>
        <fullName evidence="1">Uncharacterized protein</fullName>
    </submittedName>
</protein>
<reference evidence="2" key="1">
    <citation type="submission" date="2017-05" db="EMBL/GenBank/DDBJ databases">
        <title>Dechlorination kinetics govern the competition between two new strains of the genus Sulfurospirillum.</title>
        <authorList>
            <person name="Buttet G.F."/>
            <person name="Murray A.M."/>
            <person name="Goris T."/>
            <person name="Burion M."/>
            <person name="Lin B."/>
            <person name="Rolle M."/>
            <person name="Maillard J."/>
        </authorList>
    </citation>
    <scope>NUCLEOTIDE SEQUENCE [LARGE SCALE GENOMIC DNA]</scope>
    <source>
        <strain evidence="2">SL2-1</strain>
    </source>
</reference>
<dbReference type="AlphaFoldDB" id="A0A1Y0HMJ5"/>
<dbReference type="KEGG" id="suls:Sdiek1_2159"/>
<organism evidence="1 2">
    <name type="scientific">Sulfurospirillum diekertiae</name>
    <dbReference type="NCBI Taxonomy" id="1854492"/>
    <lineage>
        <taxon>Bacteria</taxon>
        <taxon>Pseudomonadati</taxon>
        <taxon>Campylobacterota</taxon>
        <taxon>Epsilonproteobacteria</taxon>
        <taxon>Campylobacterales</taxon>
        <taxon>Sulfurospirillaceae</taxon>
        <taxon>Sulfurospirillum</taxon>
    </lineage>
</organism>